<evidence type="ECO:0000313" key="2">
    <source>
        <dbReference type="EMBL" id="EYC02148.1"/>
    </source>
</evidence>
<proteinExistence type="predicted"/>
<feature type="region of interest" description="Disordered" evidence="1">
    <location>
        <begin position="1"/>
        <end position="22"/>
    </location>
</feature>
<accession>A0A016THT3</accession>
<reference evidence="3" key="1">
    <citation type="journal article" date="2015" name="Nat. Genet.">
        <title>The genome and transcriptome of the zoonotic hookworm Ancylostoma ceylanicum identify infection-specific gene families.</title>
        <authorList>
            <person name="Schwarz E.M."/>
            <person name="Hu Y."/>
            <person name="Antoshechkin I."/>
            <person name="Miller M.M."/>
            <person name="Sternberg P.W."/>
            <person name="Aroian R.V."/>
        </authorList>
    </citation>
    <scope>NUCLEOTIDE SEQUENCE</scope>
    <source>
        <strain evidence="3">HY135</strain>
    </source>
</reference>
<protein>
    <submittedName>
        <fullName evidence="2">Uncharacterized protein</fullName>
    </submittedName>
</protein>
<comment type="caution">
    <text evidence="2">The sequence shown here is derived from an EMBL/GenBank/DDBJ whole genome shotgun (WGS) entry which is preliminary data.</text>
</comment>
<keyword evidence="3" id="KW-1185">Reference proteome</keyword>
<dbReference type="Proteomes" id="UP000024635">
    <property type="component" value="Unassembled WGS sequence"/>
</dbReference>
<gene>
    <name evidence="2" type="primary">Acey_s0101.g3332</name>
    <name evidence="2" type="ORF">Y032_0101g3332</name>
</gene>
<dbReference type="EMBL" id="JARK01001437">
    <property type="protein sequence ID" value="EYC02148.1"/>
    <property type="molecule type" value="Genomic_DNA"/>
</dbReference>
<name>A0A016THT3_9BILA</name>
<organism evidence="2 3">
    <name type="scientific">Ancylostoma ceylanicum</name>
    <dbReference type="NCBI Taxonomy" id="53326"/>
    <lineage>
        <taxon>Eukaryota</taxon>
        <taxon>Metazoa</taxon>
        <taxon>Ecdysozoa</taxon>
        <taxon>Nematoda</taxon>
        <taxon>Chromadorea</taxon>
        <taxon>Rhabditida</taxon>
        <taxon>Rhabditina</taxon>
        <taxon>Rhabditomorpha</taxon>
        <taxon>Strongyloidea</taxon>
        <taxon>Ancylostomatidae</taxon>
        <taxon>Ancylostomatinae</taxon>
        <taxon>Ancylostoma</taxon>
    </lineage>
</organism>
<evidence type="ECO:0000256" key="1">
    <source>
        <dbReference type="SAM" id="MobiDB-lite"/>
    </source>
</evidence>
<dbReference type="AlphaFoldDB" id="A0A016THT3"/>
<evidence type="ECO:0000313" key="3">
    <source>
        <dbReference type="Proteomes" id="UP000024635"/>
    </source>
</evidence>
<sequence length="139" mass="14978">MPSILFPGAQPTQSEASRGHGGAVDDSACVGPCCHVTCTGKPDRYDGVSPDFATTDGDRDMDKVEEDTANEAGDELRLAAIHELKKTWRNEQLRSSFALASTSPSGDRVIRRWFQLNSLYILGAYLADVTDSVLDLASA</sequence>